<evidence type="ECO:0000313" key="1">
    <source>
        <dbReference type="EMBL" id="MTF40394.1"/>
    </source>
</evidence>
<dbReference type="RefSeq" id="WP_155084584.1">
    <property type="nucleotide sequence ID" value="NZ_WMIA01000027.1"/>
</dbReference>
<name>A0A844GV96_9CHRO</name>
<organism evidence="1 2">
    <name type="scientific">Cyanobacterium aponinum 0216</name>
    <dbReference type="NCBI Taxonomy" id="2676140"/>
    <lineage>
        <taxon>Bacteria</taxon>
        <taxon>Bacillati</taxon>
        <taxon>Cyanobacteriota</taxon>
        <taxon>Cyanophyceae</taxon>
        <taxon>Oscillatoriophycideae</taxon>
        <taxon>Chroococcales</taxon>
        <taxon>Geminocystaceae</taxon>
        <taxon>Cyanobacterium</taxon>
    </lineage>
</organism>
<proteinExistence type="predicted"/>
<accession>A0A844GV96</accession>
<dbReference type="AlphaFoldDB" id="A0A844GV96"/>
<dbReference type="InterPro" id="IPR039365">
    <property type="entry name" value="IS701-like"/>
</dbReference>
<evidence type="ECO:0000313" key="2">
    <source>
        <dbReference type="Proteomes" id="UP000437131"/>
    </source>
</evidence>
<gene>
    <name evidence="1" type="ORF">GGC33_15870</name>
</gene>
<dbReference type="PANTHER" id="PTHR33627">
    <property type="entry name" value="TRANSPOSASE"/>
    <property type="match status" value="1"/>
</dbReference>
<dbReference type="Proteomes" id="UP000437131">
    <property type="component" value="Unassembled WGS sequence"/>
</dbReference>
<sequence>MYQYCAYYQDLFPDIRSYEYLKLLHLGIIYNLKQKSLPELEKVLEVSSQSLHHFLTSSPWLLSLEQRRLNKLIAILKGKNNSYSR</sequence>
<dbReference type="PANTHER" id="PTHR33627:SF1">
    <property type="entry name" value="TRANSPOSASE"/>
    <property type="match status" value="1"/>
</dbReference>
<reference evidence="1 2" key="1">
    <citation type="submission" date="2019-11" db="EMBL/GenBank/DDBJ databases">
        <title>Isolation of a new High Light Tolerant Cyanobacteria.</title>
        <authorList>
            <person name="Dobson Z."/>
            <person name="Vaughn N."/>
            <person name="Vaughn M."/>
            <person name="Fromme P."/>
            <person name="Mazor Y."/>
        </authorList>
    </citation>
    <scope>NUCLEOTIDE SEQUENCE [LARGE SCALE GENOMIC DNA]</scope>
    <source>
        <strain evidence="1 2">0216</strain>
    </source>
</reference>
<protein>
    <submittedName>
        <fullName evidence="1">Uncharacterized protein</fullName>
    </submittedName>
</protein>
<comment type="caution">
    <text evidence="1">The sequence shown here is derived from an EMBL/GenBank/DDBJ whole genome shotgun (WGS) entry which is preliminary data.</text>
</comment>
<dbReference type="EMBL" id="WMIA01000027">
    <property type="protein sequence ID" value="MTF40394.1"/>
    <property type="molecule type" value="Genomic_DNA"/>
</dbReference>